<gene>
    <name evidence="7" type="ORF">QR680_000282</name>
</gene>
<feature type="domain" description="Peptidase S1" evidence="6">
    <location>
        <begin position="26"/>
        <end position="285"/>
    </location>
</feature>
<dbReference type="InterPro" id="IPR018114">
    <property type="entry name" value="TRYPSIN_HIS"/>
</dbReference>
<comment type="caution">
    <text evidence="7">The sequence shown here is derived from an EMBL/GenBank/DDBJ whole genome shotgun (WGS) entry which is preliminary data.</text>
</comment>
<dbReference type="InterPro" id="IPR033116">
    <property type="entry name" value="TRYPSIN_SER"/>
</dbReference>
<dbReference type="InterPro" id="IPR036277">
    <property type="entry name" value="SMC_hinge_sf"/>
</dbReference>
<dbReference type="Proteomes" id="UP001175271">
    <property type="component" value="Unassembled WGS sequence"/>
</dbReference>
<dbReference type="InterPro" id="IPR009003">
    <property type="entry name" value="Peptidase_S1_PA"/>
</dbReference>
<dbReference type="SUPFAM" id="SSF50494">
    <property type="entry name" value="Trypsin-like serine proteases"/>
    <property type="match status" value="1"/>
</dbReference>
<evidence type="ECO:0000256" key="1">
    <source>
        <dbReference type="ARBA" id="ARBA00023054"/>
    </source>
</evidence>
<dbReference type="PRINTS" id="PR00722">
    <property type="entry name" value="CHYMOTRYPSIN"/>
</dbReference>
<dbReference type="GO" id="GO:0032991">
    <property type="term" value="C:protein-containing complex"/>
    <property type="evidence" value="ECO:0007669"/>
    <property type="project" value="UniProtKB-ARBA"/>
</dbReference>
<feature type="coiled-coil region" evidence="4">
    <location>
        <begin position="489"/>
        <end position="523"/>
    </location>
</feature>
<dbReference type="InterPro" id="IPR010935">
    <property type="entry name" value="SMC_hinge"/>
</dbReference>
<dbReference type="InterPro" id="IPR043504">
    <property type="entry name" value="Peptidase_S1_PA_chymotrypsin"/>
</dbReference>
<dbReference type="FunFam" id="2.40.10.10:FF:000068">
    <property type="entry name" value="transmembrane protease serine 2"/>
    <property type="match status" value="1"/>
</dbReference>
<organism evidence="7 8">
    <name type="scientific">Steinernema hermaphroditum</name>
    <dbReference type="NCBI Taxonomy" id="289476"/>
    <lineage>
        <taxon>Eukaryota</taxon>
        <taxon>Metazoa</taxon>
        <taxon>Ecdysozoa</taxon>
        <taxon>Nematoda</taxon>
        <taxon>Chromadorea</taxon>
        <taxon>Rhabditida</taxon>
        <taxon>Tylenchina</taxon>
        <taxon>Panagrolaimomorpha</taxon>
        <taxon>Strongyloidoidea</taxon>
        <taxon>Steinernematidae</taxon>
        <taxon>Steinernema</taxon>
    </lineage>
</organism>
<name>A0AA39LDU6_9BILA</name>
<dbReference type="Pfam" id="PF00089">
    <property type="entry name" value="Trypsin"/>
    <property type="match status" value="1"/>
</dbReference>
<feature type="coiled-coil region" evidence="4">
    <location>
        <begin position="1192"/>
        <end position="1255"/>
    </location>
</feature>
<evidence type="ECO:0000256" key="2">
    <source>
        <dbReference type="ARBA" id="ARBA00023157"/>
    </source>
</evidence>
<feature type="signal peptide" evidence="5">
    <location>
        <begin position="1"/>
        <end position="18"/>
    </location>
</feature>
<dbReference type="SUPFAM" id="SSF52540">
    <property type="entry name" value="P-loop containing nucleoside triphosphate hydrolases"/>
    <property type="match status" value="1"/>
</dbReference>
<dbReference type="GO" id="GO:0006508">
    <property type="term" value="P:proteolysis"/>
    <property type="evidence" value="ECO:0007669"/>
    <property type="project" value="UniProtKB-KW"/>
</dbReference>
<keyword evidence="1 4" id="KW-0175">Coiled coil</keyword>
<keyword evidence="3" id="KW-0378">Hydrolase</keyword>
<proteinExistence type="predicted"/>
<sequence length="1407" mass="160868">MEHLHIFGLLLSVALVSSAPVVGNDIIGGTEAADGQWPWQVYLVAYNPTTGRAMSCGGSLLSKRHIVTAAHCTYGVEPQNTRTMLGSIQLYDNTENNPFVIYLDARRTWIHPEYRDGDPSLRNDISIIELSTDVEFNDYIQPIKVRRNDTELLELAAVVTGWGLTSLTTGTLDLMQTRVPFIDHSYCRSRWLEMSKNQATIDDTQVCAGSYHHGTAPGDSGGPLVVYAPNNQWYLVGLTSFGDNSATGLNDQYTYPGVYLRLSKYCDDINIQRYNWSQWLGQVEYPRLYLLCARDLKPKPRGITKATVTITFDNTNPDLRPLGYEGCKEIVIRRQVVVNGRNNYTINGFPATNQRAADLFRSVGLNINNPHFLIMQGRITKVLNMKPMEILGMIEEAAGVRLLDAKKMNCQKTIDKKEATMAEIHRVMTQDIEPKINMLKDDKANYLEYERLTRDNEILQRKVIAAEFLQCEESQRAYLEKKEPLLEEINQLQTDIQTNRGRIEEISAQRQELEEERTKMQQQILSDLQSKVQETAKHYTTMQAENKDKSDYVKAMETAIMRKRKDIDSDRTYLEKRKAELQKLESSFGDEEQRGKEAEEAVNLARKKIETLAKGMMLNDVGQAVTLEGQLTATRSAISEANTKIKMTEMRLKQIEPTLKKKQAELKDFAEDERRGNEELIKLEKKMADAQKSIENISYTEGTWERIDEERRQLMDQKRKMLREHDDLANKYERFLAPNYKNPQRNFDRTLVKGTIAANIRIKEHKYMVALEVVAGGALGNIIVQHPHVGRDLLHNKCFNQRVTFIPLEQLTFSELSEEKIKFAKELVGDDNVQPALELLDYDPVLTPAIKKIFANTFVCSTMDSANKLAFHPQLMTRCVTLGGEDYRSTGQLTGGARSARSTVLPGIANYRDLKERLNGIDAQCQQVDVQLREAATEQKKFSQAKEVLTTVQSRLESLQERLQTSRVQMLRNDIEQLEQEIPLCRQECDEAKSRIAELKEKVKDLELNKKNEKEYREKQKKIAQKELQDAEKAFTKMRDAYEDAQNQLSIVRGEIEQLGGELAASDTELAKMDEQLIDSRADFEQFAQELDEAKKSEAAARQEHEVVLLGVREMEAKLRRITKEADSLQKSTFELGQKKEALEDEVKDMLHQADQWGKRGVALERKHTWITEDKALFGRAETPYDFEGLSYRELREDYDRRQDRIECLRKIVKPSSMQTLNMAEEQHAMLQKQVDAIRRDREKLRKALETMDTRKENEILRAHRQVNKDFGEIYKSLLPGAEAKLEPPMGYKNALGGLEVKVGFNGKWKESLQELSGGQRSLIALALVLAMLKFSPAPLYILDEVDAALDISHTQNIGHMIKEHFSQSQFVVVSLKEGMFNHANVLFRTKFVDGTSTVARTTNIDR</sequence>
<keyword evidence="8" id="KW-1185">Reference proteome</keyword>
<evidence type="ECO:0000313" key="8">
    <source>
        <dbReference type="Proteomes" id="UP001175271"/>
    </source>
</evidence>
<dbReference type="GO" id="GO:0004252">
    <property type="term" value="F:serine-type endopeptidase activity"/>
    <property type="evidence" value="ECO:0007669"/>
    <property type="project" value="InterPro"/>
</dbReference>
<feature type="coiled-coil region" evidence="4">
    <location>
        <begin position="673"/>
        <end position="731"/>
    </location>
</feature>
<dbReference type="SMART" id="SM00968">
    <property type="entry name" value="SMC_hinge"/>
    <property type="match status" value="1"/>
</dbReference>
<dbReference type="InterPro" id="IPR003395">
    <property type="entry name" value="RecF/RecN/SMC_N"/>
</dbReference>
<protein>
    <recommendedName>
        <fullName evidence="6">Peptidase S1 domain-containing protein</fullName>
    </recommendedName>
</protein>
<dbReference type="PROSITE" id="PS00135">
    <property type="entry name" value="TRYPSIN_SER"/>
    <property type="match status" value="1"/>
</dbReference>
<keyword evidence="5" id="KW-0732">Signal</keyword>
<dbReference type="Gene3D" id="2.40.10.10">
    <property type="entry name" value="Trypsin-like serine proteases"/>
    <property type="match status" value="1"/>
</dbReference>
<evidence type="ECO:0000256" key="5">
    <source>
        <dbReference type="SAM" id="SignalP"/>
    </source>
</evidence>
<keyword evidence="3" id="KW-0645">Protease</keyword>
<dbReference type="SUPFAM" id="SSF75553">
    <property type="entry name" value="Smc hinge domain"/>
    <property type="match status" value="1"/>
</dbReference>
<feature type="coiled-coil region" evidence="4">
    <location>
        <begin position="942"/>
        <end position="1160"/>
    </location>
</feature>
<keyword evidence="3" id="KW-0720">Serine protease</keyword>
<evidence type="ECO:0000313" key="7">
    <source>
        <dbReference type="EMBL" id="KAK0393572.1"/>
    </source>
</evidence>
<dbReference type="Pfam" id="PF06470">
    <property type="entry name" value="SMC_hinge"/>
    <property type="match status" value="1"/>
</dbReference>
<keyword evidence="2" id="KW-1015">Disulfide bond</keyword>
<dbReference type="InterPro" id="IPR001314">
    <property type="entry name" value="Peptidase_S1A"/>
</dbReference>
<evidence type="ECO:0000256" key="4">
    <source>
        <dbReference type="SAM" id="Coils"/>
    </source>
</evidence>
<feature type="coiled-coil region" evidence="4">
    <location>
        <begin position="574"/>
        <end position="601"/>
    </location>
</feature>
<dbReference type="PROSITE" id="PS00134">
    <property type="entry name" value="TRYPSIN_HIS"/>
    <property type="match status" value="1"/>
</dbReference>
<dbReference type="EMBL" id="JAUCMV010000005">
    <property type="protein sequence ID" value="KAK0393572.1"/>
    <property type="molecule type" value="Genomic_DNA"/>
</dbReference>
<reference evidence="7" key="1">
    <citation type="submission" date="2023-06" db="EMBL/GenBank/DDBJ databases">
        <title>Genomic analysis of the entomopathogenic nematode Steinernema hermaphroditum.</title>
        <authorList>
            <person name="Schwarz E.M."/>
            <person name="Heppert J.K."/>
            <person name="Baniya A."/>
            <person name="Schwartz H.T."/>
            <person name="Tan C.-H."/>
            <person name="Antoshechkin I."/>
            <person name="Sternberg P.W."/>
            <person name="Goodrich-Blair H."/>
            <person name="Dillman A.R."/>
        </authorList>
    </citation>
    <scope>NUCLEOTIDE SEQUENCE</scope>
    <source>
        <strain evidence="7">PS9179</strain>
        <tissue evidence="7">Whole animal</tissue>
    </source>
</reference>
<dbReference type="PROSITE" id="PS50240">
    <property type="entry name" value="TRYPSIN_DOM"/>
    <property type="match status" value="1"/>
</dbReference>
<dbReference type="Gene3D" id="3.40.50.300">
    <property type="entry name" value="P-loop containing nucleotide triphosphate hydrolases"/>
    <property type="match status" value="2"/>
</dbReference>
<dbReference type="InterPro" id="IPR027417">
    <property type="entry name" value="P-loop_NTPase"/>
</dbReference>
<dbReference type="CDD" id="cd00190">
    <property type="entry name" value="Tryp_SPc"/>
    <property type="match status" value="1"/>
</dbReference>
<dbReference type="Gene3D" id="1.20.1060.20">
    <property type="match status" value="1"/>
</dbReference>
<dbReference type="InterPro" id="IPR001254">
    <property type="entry name" value="Trypsin_dom"/>
</dbReference>
<dbReference type="GO" id="GO:0051276">
    <property type="term" value="P:chromosome organization"/>
    <property type="evidence" value="ECO:0007669"/>
    <property type="project" value="InterPro"/>
</dbReference>
<accession>A0AA39LDU6</accession>
<dbReference type="GO" id="GO:0005524">
    <property type="term" value="F:ATP binding"/>
    <property type="evidence" value="ECO:0007669"/>
    <property type="project" value="InterPro"/>
</dbReference>
<dbReference type="GO" id="GO:0005694">
    <property type="term" value="C:chromosome"/>
    <property type="evidence" value="ECO:0007669"/>
    <property type="project" value="InterPro"/>
</dbReference>
<evidence type="ECO:0000259" key="6">
    <source>
        <dbReference type="PROSITE" id="PS50240"/>
    </source>
</evidence>
<dbReference type="SMART" id="SM00020">
    <property type="entry name" value="Tryp_SPc"/>
    <property type="match status" value="1"/>
</dbReference>
<feature type="chain" id="PRO_5041460871" description="Peptidase S1 domain-containing protein" evidence="5">
    <location>
        <begin position="19"/>
        <end position="1407"/>
    </location>
</feature>
<dbReference type="Gene3D" id="3.30.70.1620">
    <property type="match status" value="1"/>
</dbReference>
<dbReference type="Pfam" id="PF02463">
    <property type="entry name" value="SMC_N"/>
    <property type="match status" value="1"/>
</dbReference>
<evidence type="ECO:0000256" key="3">
    <source>
        <dbReference type="RuleBase" id="RU363034"/>
    </source>
</evidence>
<dbReference type="PANTHER" id="PTHR43977">
    <property type="entry name" value="STRUCTURAL MAINTENANCE OF CHROMOSOMES PROTEIN 3"/>
    <property type="match status" value="1"/>
</dbReference>